<dbReference type="InterPro" id="IPR003726">
    <property type="entry name" value="HCY_dom"/>
</dbReference>
<gene>
    <name evidence="5" type="ORF">SAMN02982931_03519</name>
</gene>
<keyword evidence="2 3" id="KW-0808">Transferase</keyword>
<keyword evidence="3" id="KW-0862">Zinc</keyword>
<comment type="cofactor">
    <cofactor evidence="3">
        <name>Zn(2+)</name>
        <dbReference type="ChEBI" id="CHEBI:29105"/>
    </cofactor>
</comment>
<dbReference type="GO" id="GO:0046872">
    <property type="term" value="F:metal ion binding"/>
    <property type="evidence" value="ECO:0007669"/>
    <property type="project" value="UniProtKB-KW"/>
</dbReference>
<feature type="binding site" evidence="3">
    <location>
        <position position="228"/>
    </location>
    <ligand>
        <name>Zn(2+)</name>
        <dbReference type="ChEBI" id="CHEBI:29105"/>
    </ligand>
</feature>
<evidence type="ECO:0000256" key="3">
    <source>
        <dbReference type="PROSITE-ProRule" id="PRU00333"/>
    </source>
</evidence>
<keyword evidence="6" id="KW-1185">Reference proteome</keyword>
<evidence type="ECO:0000259" key="4">
    <source>
        <dbReference type="PROSITE" id="PS50970"/>
    </source>
</evidence>
<protein>
    <submittedName>
        <fullName evidence="5">Homocysteine S-methyltransferase</fullName>
    </submittedName>
</protein>
<proteinExistence type="predicted"/>
<dbReference type="Gene3D" id="3.20.20.330">
    <property type="entry name" value="Homocysteine-binding-like domain"/>
    <property type="match status" value="1"/>
</dbReference>
<dbReference type="GO" id="GO:0032259">
    <property type="term" value="P:methylation"/>
    <property type="evidence" value="ECO:0007669"/>
    <property type="project" value="UniProtKB-KW"/>
</dbReference>
<name>A0A1G6DK40_9HYPH</name>
<evidence type="ECO:0000313" key="6">
    <source>
        <dbReference type="Proteomes" id="UP000199071"/>
    </source>
</evidence>
<keyword evidence="3" id="KW-0479">Metal-binding</keyword>
<dbReference type="AlphaFoldDB" id="A0A1G6DK40"/>
<dbReference type="PANTHER" id="PTHR11103:SF18">
    <property type="entry name" value="SLR1189 PROTEIN"/>
    <property type="match status" value="1"/>
</dbReference>
<dbReference type="Pfam" id="PF02574">
    <property type="entry name" value="S-methyl_trans"/>
    <property type="match status" value="1"/>
</dbReference>
<reference evidence="5 6" key="1">
    <citation type="submission" date="2016-10" db="EMBL/GenBank/DDBJ databases">
        <authorList>
            <person name="de Groot N.N."/>
        </authorList>
    </citation>
    <scope>NUCLEOTIDE SEQUENCE [LARGE SCALE GENOMIC DNA]</scope>
    <source>
        <strain evidence="5 6">ATCC 35022</strain>
    </source>
</reference>
<accession>A0A1G6DK40</accession>
<dbReference type="OrthoDB" id="9803687at2"/>
<feature type="binding site" evidence="3">
    <location>
        <position position="298"/>
    </location>
    <ligand>
        <name>Zn(2+)</name>
        <dbReference type="ChEBI" id="CHEBI:29105"/>
    </ligand>
</feature>
<dbReference type="RefSeq" id="WP_090878310.1">
    <property type="nucleotide sequence ID" value="NZ_FMXQ01000007.1"/>
</dbReference>
<sequence length="316" mass="34892">MAKYRAHLPQISGDEIFLTDGGLETFLIFQENIDLPYFAAFDLMKNDAGRDMLRAYYRPFAEMAVDSGLGYVLESPTWRASPDWGARLGYSDRATVAMNHEAIALMQELRRDFETPRTPMVISGCVGPRGDGYVADNAMTAEQAEHYHAPQIHAFRRADADMVTAVTMNYVNEAIGIARAAAKADMPVVISFTVETDGRLPTGQTLKDAISTVDLATGSAPTYYMINCAHPTHFDDIFDGDATWIQRIQGLRANASTMSHAELDNATELDDGDPRDLGQRYAELRRKQPQLTVMGGCCGTDHRHVREICLACMAVA</sequence>
<evidence type="ECO:0000256" key="1">
    <source>
        <dbReference type="ARBA" id="ARBA00022603"/>
    </source>
</evidence>
<dbReference type="EMBL" id="FMXQ01000007">
    <property type="protein sequence ID" value="SDB45502.1"/>
    <property type="molecule type" value="Genomic_DNA"/>
</dbReference>
<dbReference type="GO" id="GO:0008168">
    <property type="term" value="F:methyltransferase activity"/>
    <property type="evidence" value="ECO:0007669"/>
    <property type="project" value="UniProtKB-UniRule"/>
</dbReference>
<dbReference type="PROSITE" id="PS50970">
    <property type="entry name" value="HCY"/>
    <property type="match status" value="1"/>
</dbReference>
<organism evidence="5 6">
    <name type="scientific">Bauldia litoralis</name>
    <dbReference type="NCBI Taxonomy" id="665467"/>
    <lineage>
        <taxon>Bacteria</taxon>
        <taxon>Pseudomonadati</taxon>
        <taxon>Pseudomonadota</taxon>
        <taxon>Alphaproteobacteria</taxon>
        <taxon>Hyphomicrobiales</taxon>
        <taxon>Kaistiaceae</taxon>
        <taxon>Bauldia</taxon>
    </lineage>
</organism>
<evidence type="ECO:0000256" key="2">
    <source>
        <dbReference type="ARBA" id="ARBA00022679"/>
    </source>
</evidence>
<dbReference type="SUPFAM" id="SSF82282">
    <property type="entry name" value="Homocysteine S-methyltransferase"/>
    <property type="match status" value="1"/>
</dbReference>
<feature type="binding site" evidence="3">
    <location>
        <position position="297"/>
    </location>
    <ligand>
        <name>Zn(2+)</name>
        <dbReference type="ChEBI" id="CHEBI:29105"/>
    </ligand>
</feature>
<keyword evidence="1 3" id="KW-0489">Methyltransferase</keyword>
<dbReference type="InterPro" id="IPR036589">
    <property type="entry name" value="HCY_dom_sf"/>
</dbReference>
<feature type="domain" description="Hcy-binding" evidence="4">
    <location>
        <begin position="5"/>
        <end position="312"/>
    </location>
</feature>
<dbReference type="Proteomes" id="UP000199071">
    <property type="component" value="Unassembled WGS sequence"/>
</dbReference>
<dbReference type="PANTHER" id="PTHR11103">
    <property type="entry name" value="SLR1189 PROTEIN"/>
    <property type="match status" value="1"/>
</dbReference>
<evidence type="ECO:0000313" key="5">
    <source>
        <dbReference type="EMBL" id="SDB45502.1"/>
    </source>
</evidence>
<dbReference type="STRING" id="665467.SAMN02982931_03519"/>